<dbReference type="PROSITE" id="PS50158">
    <property type="entry name" value="ZF_CCHC"/>
    <property type="match status" value="1"/>
</dbReference>
<dbReference type="InterPro" id="IPR041588">
    <property type="entry name" value="Integrase_H2C2"/>
</dbReference>
<dbReference type="CDD" id="cd01647">
    <property type="entry name" value="RT_LTR"/>
    <property type="match status" value="1"/>
</dbReference>
<dbReference type="InterPro" id="IPR001584">
    <property type="entry name" value="Integrase_cat-core"/>
</dbReference>
<evidence type="ECO:0000259" key="4">
    <source>
        <dbReference type="PROSITE" id="PS50994"/>
    </source>
</evidence>
<dbReference type="InterPro" id="IPR041577">
    <property type="entry name" value="RT_RNaseH_2"/>
</dbReference>
<feature type="domain" description="Integrase catalytic" evidence="4">
    <location>
        <begin position="787"/>
        <end position="947"/>
    </location>
</feature>
<dbReference type="SUPFAM" id="SSF53098">
    <property type="entry name" value="Ribonuclease H-like"/>
    <property type="match status" value="1"/>
</dbReference>
<dbReference type="Gene3D" id="3.30.420.10">
    <property type="entry name" value="Ribonuclease H-like superfamily/Ribonuclease H"/>
    <property type="match status" value="1"/>
</dbReference>
<dbReference type="InterPro" id="IPR036397">
    <property type="entry name" value="RNaseH_sf"/>
</dbReference>
<reference evidence="5" key="1">
    <citation type="journal article" date="2019" name="Sci. Rep.">
        <title>Draft genome of Tanacetum cinerariifolium, the natural source of mosquito coil.</title>
        <authorList>
            <person name="Yamashiro T."/>
            <person name="Shiraishi A."/>
            <person name="Satake H."/>
            <person name="Nakayama K."/>
        </authorList>
    </citation>
    <scope>NUCLEOTIDE SEQUENCE</scope>
</reference>
<dbReference type="InterPro" id="IPR043502">
    <property type="entry name" value="DNA/RNA_pol_sf"/>
</dbReference>
<feature type="domain" description="CCHC-type" evidence="3">
    <location>
        <begin position="301"/>
        <end position="315"/>
    </location>
</feature>
<dbReference type="Gene3D" id="3.30.70.270">
    <property type="match status" value="1"/>
</dbReference>
<organism evidence="5">
    <name type="scientific">Tanacetum cinerariifolium</name>
    <name type="common">Dalmatian daisy</name>
    <name type="synonym">Chrysanthemum cinerariifolium</name>
    <dbReference type="NCBI Taxonomy" id="118510"/>
    <lineage>
        <taxon>Eukaryota</taxon>
        <taxon>Viridiplantae</taxon>
        <taxon>Streptophyta</taxon>
        <taxon>Embryophyta</taxon>
        <taxon>Tracheophyta</taxon>
        <taxon>Spermatophyta</taxon>
        <taxon>Magnoliopsida</taxon>
        <taxon>eudicotyledons</taxon>
        <taxon>Gunneridae</taxon>
        <taxon>Pentapetalae</taxon>
        <taxon>asterids</taxon>
        <taxon>campanulids</taxon>
        <taxon>Asterales</taxon>
        <taxon>Asteraceae</taxon>
        <taxon>Asteroideae</taxon>
        <taxon>Anthemideae</taxon>
        <taxon>Anthemidinae</taxon>
        <taxon>Tanacetum</taxon>
    </lineage>
</organism>
<dbReference type="InterPro" id="IPR001878">
    <property type="entry name" value="Znf_CCHC"/>
</dbReference>
<keyword evidence="1" id="KW-0862">Zinc</keyword>
<name>A0A699GLU5_TANCI</name>
<keyword evidence="1" id="KW-0863">Zinc-finger</keyword>
<evidence type="ECO:0008006" key="6">
    <source>
        <dbReference type="Google" id="ProtNLM"/>
    </source>
</evidence>
<dbReference type="Gene3D" id="3.10.10.10">
    <property type="entry name" value="HIV Type 1 Reverse Transcriptase, subunit A, domain 1"/>
    <property type="match status" value="1"/>
</dbReference>
<protein>
    <recommendedName>
        <fullName evidence="6">Reverse transcriptase domain-containing protein</fullName>
    </recommendedName>
</protein>
<dbReference type="InterPro" id="IPR012337">
    <property type="entry name" value="RNaseH-like_sf"/>
</dbReference>
<dbReference type="PROSITE" id="PS50994">
    <property type="entry name" value="INTEGRASE"/>
    <property type="match status" value="1"/>
</dbReference>
<dbReference type="Gene3D" id="1.10.340.70">
    <property type="match status" value="1"/>
</dbReference>
<dbReference type="SUPFAM" id="SSF56672">
    <property type="entry name" value="DNA/RNA polymerases"/>
    <property type="match status" value="1"/>
</dbReference>
<dbReference type="Pfam" id="PF17921">
    <property type="entry name" value="Integrase_H2C2"/>
    <property type="match status" value="1"/>
</dbReference>
<dbReference type="PANTHER" id="PTHR24559">
    <property type="entry name" value="TRANSPOSON TY3-I GAG-POL POLYPROTEIN"/>
    <property type="match status" value="1"/>
</dbReference>
<feature type="region of interest" description="Disordered" evidence="2">
    <location>
        <begin position="17"/>
        <end position="49"/>
    </location>
</feature>
<dbReference type="InterPro" id="IPR053134">
    <property type="entry name" value="RNA-dir_DNA_polymerase"/>
</dbReference>
<sequence length="1053" mass="119805">MFSPVWIMPPRVMTRSATRPVVESRGGGTGERVGRGGRGRGPRGEGVKGNVEGVNRGVGGAPDFLMIIAQQLQNLLLAILALVGNQGNVRNQNGNMVNENIQENVRNVLVKGNRVGIEKMESVQDMSGCSIDQKVKYTAGSFVGKDLTWWNSWIRTLSQEVVVSMSWNDFKFMMIEEFCPSHEMQKLETKLKIERYVYGLALQIRGMVAATEPMTMQKAVQISDALIDEAVRNGSIKKVKKRGNIGEPINNKNGTDDNKRNRTGNAFDTTANLVRRENTGAWAKCTTCNSYHEPEGPCRTCFNCNRLVHLARDCKVTPRNVNPINIRNPTPAHEVCHECGIRGNQRNQAKGRAFILGAEEARQVPNIMTGIESNELGFSYEIEIASGQLVEINKVVKGCKLEIEGHIFDTDLISFGHGSFDVIICMDLLSNHKAKIVCDEKVVRIPLLDGKVLRVLGEIPEEKARLLMSVKASDKKQEETIVVRDFPKVFLDYLSGLPSLREIEFQIELIPGAVPVAKSPYRLTPSELEELTCVDYRELNKLTVKNHYPLPRIDDLFDQLQGSQIFSKIDIRFGYHQLRVHEDDILKTVFRTCYGHFELIVMHFGLTNAPSIFMDLINRVCRPYLDKFVIVFIDDILIYSKTQEEHVEYLMLVLELLKKEKLYAKFSKCDFWLREVQFLGHLINGNGINVDPSNIEAKCKTFDWGEEQKLAFQTLKDKLCNAPVLALLDGPKDFMVYCDAFGLGLGCGDVRTLIIDEAHKLKYFVHPGADKMYYDLRDRYWWLSMKKDIAEYEGIAMDFVTKFPRTSSGHDTIWVIMDRLTKSAFFLRMCEDYKMDRLARLYLNDIVARNGVPISIILDRDSCFTSRSWQSMQEALGTRLDMSMAYHPQTDGQSERTIQTLEDMLRACILDFGRSWDVHLPLVEFSYNNSYHSSDGVGKGQLIGPELVQETTEKILQIKDRFKVVRDRMVRFRKKGKLAPRFVGHFETIKKVGLVAYKLDLFEELDGVHDTFHVSNLKKCLADPTLQVPLDEIQVDAKLNFYGRACGNFRERV</sequence>
<evidence type="ECO:0000259" key="3">
    <source>
        <dbReference type="PROSITE" id="PS50158"/>
    </source>
</evidence>
<gene>
    <name evidence="5" type="ORF">Tci_041869</name>
</gene>
<dbReference type="GO" id="GO:0008270">
    <property type="term" value="F:zinc ion binding"/>
    <property type="evidence" value="ECO:0007669"/>
    <property type="project" value="UniProtKB-KW"/>
</dbReference>
<dbReference type="Gene3D" id="2.40.70.10">
    <property type="entry name" value="Acid Proteases"/>
    <property type="match status" value="1"/>
</dbReference>
<evidence type="ECO:0000256" key="2">
    <source>
        <dbReference type="SAM" id="MobiDB-lite"/>
    </source>
</evidence>
<dbReference type="GO" id="GO:0015074">
    <property type="term" value="P:DNA integration"/>
    <property type="evidence" value="ECO:0007669"/>
    <property type="project" value="InterPro"/>
</dbReference>
<dbReference type="AlphaFoldDB" id="A0A699GLU5"/>
<dbReference type="InterPro" id="IPR056924">
    <property type="entry name" value="SH3_Tf2-1"/>
</dbReference>
<feature type="region of interest" description="Disordered" evidence="2">
    <location>
        <begin position="244"/>
        <end position="265"/>
    </location>
</feature>
<keyword evidence="1" id="KW-0479">Metal-binding</keyword>
<comment type="caution">
    <text evidence="5">The sequence shown here is derived from an EMBL/GenBank/DDBJ whole genome shotgun (WGS) entry which is preliminary data.</text>
</comment>
<dbReference type="InterPro" id="IPR000477">
    <property type="entry name" value="RT_dom"/>
</dbReference>
<evidence type="ECO:0000256" key="1">
    <source>
        <dbReference type="PROSITE-ProRule" id="PRU00047"/>
    </source>
</evidence>
<proteinExistence type="predicted"/>
<dbReference type="Pfam" id="PF00078">
    <property type="entry name" value="RVT_1"/>
    <property type="match status" value="1"/>
</dbReference>
<accession>A0A699GLU5</accession>
<dbReference type="PANTHER" id="PTHR24559:SF444">
    <property type="entry name" value="REVERSE TRANSCRIPTASE DOMAIN-CONTAINING PROTEIN"/>
    <property type="match status" value="1"/>
</dbReference>
<evidence type="ECO:0000313" key="5">
    <source>
        <dbReference type="EMBL" id="GEU69891.1"/>
    </source>
</evidence>
<dbReference type="Pfam" id="PF17919">
    <property type="entry name" value="RT_RNaseH_2"/>
    <property type="match status" value="1"/>
</dbReference>
<dbReference type="EMBL" id="BKCJ010006017">
    <property type="protein sequence ID" value="GEU69891.1"/>
    <property type="molecule type" value="Genomic_DNA"/>
</dbReference>
<dbReference type="Pfam" id="PF24626">
    <property type="entry name" value="SH3_Tf2-1"/>
    <property type="match status" value="1"/>
</dbReference>
<dbReference type="InterPro" id="IPR043128">
    <property type="entry name" value="Rev_trsase/Diguanyl_cyclase"/>
</dbReference>
<dbReference type="GO" id="GO:0003676">
    <property type="term" value="F:nucleic acid binding"/>
    <property type="evidence" value="ECO:0007669"/>
    <property type="project" value="InterPro"/>
</dbReference>
<dbReference type="Pfam" id="PF08284">
    <property type="entry name" value="RVP_2"/>
    <property type="match status" value="1"/>
</dbReference>
<dbReference type="InterPro" id="IPR021109">
    <property type="entry name" value="Peptidase_aspartic_dom_sf"/>
</dbReference>